<feature type="non-terminal residue" evidence="4">
    <location>
        <position position="276"/>
    </location>
</feature>
<feature type="domain" description="Primase C-terminal 1" evidence="3">
    <location>
        <begin position="63"/>
        <end position="128"/>
    </location>
</feature>
<dbReference type="InterPro" id="IPR014818">
    <property type="entry name" value="Phage/plasmid_primase_P4_C"/>
</dbReference>
<evidence type="ECO:0000259" key="2">
    <source>
        <dbReference type="SMART" id="SM00885"/>
    </source>
</evidence>
<dbReference type="Pfam" id="PF09250">
    <property type="entry name" value="Prim-Pol"/>
    <property type="match status" value="1"/>
</dbReference>
<dbReference type="InterPro" id="IPR015330">
    <property type="entry name" value="DNA_primase/pol_bifunc_N"/>
</dbReference>
<evidence type="ECO:0000313" key="4">
    <source>
        <dbReference type="EMBL" id="GAF93162.1"/>
    </source>
</evidence>
<evidence type="ECO:0000259" key="3">
    <source>
        <dbReference type="SMART" id="SM00942"/>
    </source>
</evidence>
<gene>
    <name evidence="4" type="ORF">S01H1_29824</name>
</gene>
<proteinExistence type="predicted"/>
<feature type="non-terminal residue" evidence="4">
    <location>
        <position position="1"/>
    </location>
</feature>
<keyword evidence="1" id="KW-0378">Hydrolase</keyword>
<feature type="domain" description="Bacteriophage/plasmid primase P4 C-terminal" evidence="2">
    <location>
        <begin position="141"/>
        <end position="276"/>
    </location>
</feature>
<dbReference type="PANTHER" id="PTHR35372:SF2">
    <property type="entry name" value="SF3 HELICASE DOMAIN-CONTAINING PROTEIN"/>
    <property type="match status" value="1"/>
</dbReference>
<dbReference type="PANTHER" id="PTHR35372">
    <property type="entry name" value="ATP BINDING PROTEIN-RELATED"/>
    <property type="match status" value="1"/>
</dbReference>
<protein>
    <recommendedName>
        <fullName evidence="5">Bacteriophage/plasmid primase P4 C-terminal domain-containing protein</fullName>
    </recommendedName>
</protein>
<organism evidence="4">
    <name type="scientific">marine sediment metagenome</name>
    <dbReference type="NCBI Taxonomy" id="412755"/>
    <lineage>
        <taxon>unclassified sequences</taxon>
        <taxon>metagenomes</taxon>
        <taxon>ecological metagenomes</taxon>
    </lineage>
</organism>
<dbReference type="InterPro" id="IPR014820">
    <property type="entry name" value="PriCT_1"/>
</dbReference>
<evidence type="ECO:0008006" key="5">
    <source>
        <dbReference type="Google" id="ProtNLM"/>
    </source>
</evidence>
<dbReference type="Pfam" id="PF08708">
    <property type="entry name" value="PriCT_1"/>
    <property type="match status" value="1"/>
</dbReference>
<dbReference type="Pfam" id="PF08706">
    <property type="entry name" value="D5_N"/>
    <property type="match status" value="1"/>
</dbReference>
<reference evidence="4" key="1">
    <citation type="journal article" date="2014" name="Front. Microbiol.">
        <title>High frequency of phylogenetically diverse reductive dehalogenase-homologous genes in deep subseafloor sedimentary metagenomes.</title>
        <authorList>
            <person name="Kawai M."/>
            <person name="Futagami T."/>
            <person name="Toyoda A."/>
            <person name="Takaki Y."/>
            <person name="Nishi S."/>
            <person name="Hori S."/>
            <person name="Arai W."/>
            <person name="Tsubouchi T."/>
            <person name="Morono Y."/>
            <person name="Uchiyama I."/>
            <person name="Ito T."/>
            <person name="Fujiyama A."/>
            <person name="Inagaki F."/>
            <person name="Takami H."/>
        </authorList>
    </citation>
    <scope>NUCLEOTIDE SEQUENCE</scope>
    <source>
        <strain evidence="4">Expedition CK06-06</strain>
    </source>
</reference>
<dbReference type="EMBL" id="BARS01018322">
    <property type="protein sequence ID" value="GAF93162.1"/>
    <property type="molecule type" value="Genomic_DNA"/>
</dbReference>
<dbReference type="SMART" id="SM00942">
    <property type="entry name" value="PriCT_1"/>
    <property type="match status" value="1"/>
</dbReference>
<evidence type="ECO:0000256" key="1">
    <source>
        <dbReference type="ARBA" id="ARBA00022801"/>
    </source>
</evidence>
<dbReference type="AlphaFoldDB" id="X0TYE7"/>
<name>X0TYE7_9ZZZZ</name>
<comment type="caution">
    <text evidence="4">The sequence shown here is derived from an EMBL/GenBank/DDBJ whole genome shotgun (WGS) entry which is preliminary data.</text>
</comment>
<dbReference type="GO" id="GO:0016787">
    <property type="term" value="F:hydrolase activity"/>
    <property type="evidence" value="ECO:0007669"/>
    <property type="project" value="UniProtKB-KW"/>
</dbReference>
<sequence>KIASYPGVDFKTTGGYIIAPRSLHLSGNTYEWEASSHPDDVPVAAAPQWLIGLIPRHGQSARVLPERIPDGQRQTDLTSLAGSMRRRGATEEEIQAALSAVNAYRGDPPLEDSEIRSIAHSMMRYPPALQEGWPLTDFGNAARLVTQHGQDIRYCFKSGKWLIWNGKQWKIDEIEEIVRRGKETAKSIYNEAARCNDDKERNEIGKWAKASQFERNLKAMISLAKSEPSIPVEPKQLDSDPWLLNVANGTIDLRTGELREWQRNDLITKILPIEYD</sequence>
<dbReference type="InterPro" id="IPR051620">
    <property type="entry name" value="ORF904-like_C"/>
</dbReference>
<dbReference type="SMART" id="SM00885">
    <property type="entry name" value="D5_N"/>
    <property type="match status" value="1"/>
</dbReference>
<accession>X0TYE7</accession>